<feature type="compositionally biased region" description="Polar residues" evidence="1">
    <location>
        <begin position="171"/>
        <end position="182"/>
    </location>
</feature>
<dbReference type="EMBL" id="JAVRRJ010000015">
    <property type="protein sequence ID" value="KAK5080370.1"/>
    <property type="molecule type" value="Genomic_DNA"/>
</dbReference>
<feature type="compositionally biased region" description="Polar residues" evidence="1">
    <location>
        <begin position="263"/>
        <end position="275"/>
    </location>
</feature>
<keyword evidence="3" id="KW-1185">Reference proteome</keyword>
<evidence type="ECO:0000313" key="3">
    <source>
        <dbReference type="Proteomes" id="UP001309876"/>
    </source>
</evidence>
<gene>
    <name evidence="2" type="ORF">LTR05_008617</name>
</gene>
<feature type="compositionally biased region" description="Basic and acidic residues" evidence="1">
    <location>
        <begin position="236"/>
        <end position="254"/>
    </location>
</feature>
<evidence type="ECO:0000256" key="1">
    <source>
        <dbReference type="SAM" id="MobiDB-lite"/>
    </source>
</evidence>
<accession>A0AAN7SEM4</accession>
<evidence type="ECO:0000313" key="2">
    <source>
        <dbReference type="EMBL" id="KAK5080370.1"/>
    </source>
</evidence>
<dbReference type="Proteomes" id="UP001309876">
    <property type="component" value="Unassembled WGS sequence"/>
</dbReference>
<feature type="compositionally biased region" description="Basic and acidic residues" evidence="1">
    <location>
        <begin position="132"/>
        <end position="145"/>
    </location>
</feature>
<feature type="region of interest" description="Disordered" evidence="1">
    <location>
        <begin position="218"/>
        <end position="301"/>
    </location>
</feature>
<proteinExistence type="predicted"/>
<reference evidence="2 3" key="1">
    <citation type="submission" date="2023-08" db="EMBL/GenBank/DDBJ databases">
        <title>Black Yeasts Isolated from many extreme environments.</title>
        <authorList>
            <person name="Coleine C."/>
            <person name="Stajich J.E."/>
            <person name="Selbmann L."/>
        </authorList>
    </citation>
    <scope>NUCLEOTIDE SEQUENCE [LARGE SCALE GENOMIC DNA]</scope>
    <source>
        <strain evidence="2 3">CCFEE 5910</strain>
    </source>
</reference>
<protein>
    <submittedName>
        <fullName evidence="2">Uncharacterized protein</fullName>
    </submittedName>
</protein>
<organism evidence="2 3">
    <name type="scientific">Lithohypha guttulata</name>
    <dbReference type="NCBI Taxonomy" id="1690604"/>
    <lineage>
        <taxon>Eukaryota</taxon>
        <taxon>Fungi</taxon>
        <taxon>Dikarya</taxon>
        <taxon>Ascomycota</taxon>
        <taxon>Pezizomycotina</taxon>
        <taxon>Eurotiomycetes</taxon>
        <taxon>Chaetothyriomycetidae</taxon>
        <taxon>Chaetothyriales</taxon>
        <taxon>Trichomeriaceae</taxon>
        <taxon>Lithohypha</taxon>
    </lineage>
</organism>
<name>A0AAN7SEM4_9EURO</name>
<dbReference type="PANTHER" id="PTHR40625:SF1">
    <property type="entry name" value="AMP-ACTIVATED PROTEIN KINASE GLYCOGEN-BINDING DOMAIN-CONTAINING PROTEIN"/>
    <property type="match status" value="1"/>
</dbReference>
<feature type="region of interest" description="Disordered" evidence="1">
    <location>
        <begin position="169"/>
        <end position="206"/>
    </location>
</feature>
<sequence>MSPTTLVTFRVRAPRTTRILELYGSWDNFAMPYAMSKDLQIGSEYWSGCFNFSNIICDGRPGDVMASRDGGLKMGGTYWYYYKADFDVDFHNVCERATNNCPLMPGQLVNVLHVPFAMSEKRSRNHSADSTSSERRTMNPEDRFINPRPAPAKPVTLRVKTSPIINDFSDTDSAATKETPNASRFLRLPKKASVDSQTSSPSSALTGGLRAAFKIRTARSQSPGCSAENGHYRAVSAERDTGKNRNQAEPERFKIPARGLLLRSTSEESVPTLSFEQHRQQRSRLREASSSENTSPVCSRPQVESLNLVKSSQVPLGTFSEAVSAKITPIDEESETAAIAKMSIDLQKRLPTLPNTPSSAYPPITTIDTDADLERSHFSAWTTTTNAPSVFINSSVPLPLPRNPAPCNPAKIDAPQITGFLPSFDSLASMSSSTSSTPSISFFDIDTEFENAQNPTKHQPPQYSLPEDDYKSPIISKPTFESFRGRAGNPAIMNTEQHSSVNSDHAEIVHSESMQRLLAELSYLSDMIQH</sequence>
<feature type="compositionally biased region" description="Polar residues" evidence="1">
    <location>
        <begin position="194"/>
        <end position="205"/>
    </location>
</feature>
<feature type="compositionally biased region" description="Polar residues" evidence="1">
    <location>
        <begin position="290"/>
        <end position="301"/>
    </location>
</feature>
<feature type="region of interest" description="Disordered" evidence="1">
    <location>
        <begin position="120"/>
        <end position="153"/>
    </location>
</feature>
<comment type="caution">
    <text evidence="2">The sequence shown here is derived from an EMBL/GenBank/DDBJ whole genome shotgun (WGS) entry which is preliminary data.</text>
</comment>
<dbReference type="AlphaFoldDB" id="A0AAN7SEM4"/>
<feature type="compositionally biased region" description="Basic and acidic residues" evidence="1">
    <location>
        <begin position="276"/>
        <end position="289"/>
    </location>
</feature>
<dbReference type="PANTHER" id="PTHR40625">
    <property type="entry name" value="GTP-BINDING PROTEIN ESDC-RELATED"/>
    <property type="match status" value="1"/>
</dbReference>